<evidence type="ECO:0000256" key="1">
    <source>
        <dbReference type="SAM" id="Phobius"/>
    </source>
</evidence>
<evidence type="ECO:0008006" key="5">
    <source>
        <dbReference type="Google" id="ProtNLM"/>
    </source>
</evidence>
<dbReference type="RefSeq" id="WP_089988796.1">
    <property type="nucleotide sequence ID" value="NZ_FOIZ01000001.1"/>
</dbReference>
<dbReference type="EMBL" id="FOIZ01000001">
    <property type="protein sequence ID" value="SEV88108.1"/>
    <property type="molecule type" value="Genomic_DNA"/>
</dbReference>
<accession>A0A1I0MJD1</accession>
<keyword evidence="2" id="KW-0732">Signal</keyword>
<reference evidence="3 4" key="1">
    <citation type="submission" date="2016-10" db="EMBL/GenBank/DDBJ databases">
        <authorList>
            <person name="de Groot N.N."/>
        </authorList>
    </citation>
    <scope>NUCLEOTIDE SEQUENCE [LARGE SCALE GENOMIC DNA]</scope>
    <source>
        <strain evidence="3 4">DSM 17925</strain>
    </source>
</reference>
<dbReference type="STRING" id="364200.SAMN04488515_0036"/>
<name>A0A1I0MJD1_9RHOB</name>
<evidence type="ECO:0000313" key="4">
    <source>
        <dbReference type="Proteomes" id="UP000199167"/>
    </source>
</evidence>
<keyword evidence="1" id="KW-1133">Transmembrane helix</keyword>
<dbReference type="Proteomes" id="UP000199167">
    <property type="component" value="Unassembled WGS sequence"/>
</dbReference>
<gene>
    <name evidence="3" type="ORF">SAMN04488515_0036</name>
</gene>
<keyword evidence="4" id="KW-1185">Reference proteome</keyword>
<feature type="signal peptide" evidence="2">
    <location>
        <begin position="1"/>
        <end position="22"/>
    </location>
</feature>
<dbReference type="AlphaFoldDB" id="A0A1I0MJD1"/>
<keyword evidence="1" id="KW-0812">Transmembrane</keyword>
<organism evidence="3 4">
    <name type="scientific">Cognatiyoonia koreensis</name>
    <dbReference type="NCBI Taxonomy" id="364200"/>
    <lineage>
        <taxon>Bacteria</taxon>
        <taxon>Pseudomonadati</taxon>
        <taxon>Pseudomonadota</taxon>
        <taxon>Alphaproteobacteria</taxon>
        <taxon>Rhodobacterales</taxon>
        <taxon>Paracoccaceae</taxon>
        <taxon>Cognatiyoonia</taxon>
    </lineage>
</organism>
<evidence type="ECO:0000313" key="3">
    <source>
        <dbReference type="EMBL" id="SEV88108.1"/>
    </source>
</evidence>
<feature type="chain" id="PRO_5011469276" description="VPLPA-CTERM protein sorting domain-containing protein" evidence="2">
    <location>
        <begin position="23"/>
        <end position="223"/>
    </location>
</feature>
<keyword evidence="1" id="KW-0472">Membrane</keyword>
<proteinExistence type="predicted"/>
<evidence type="ECO:0000256" key="2">
    <source>
        <dbReference type="SAM" id="SignalP"/>
    </source>
</evidence>
<protein>
    <recommendedName>
        <fullName evidence="5">VPLPA-CTERM protein sorting domain-containing protein</fullName>
    </recommendedName>
</protein>
<feature type="transmembrane region" description="Helical" evidence="1">
    <location>
        <begin position="197"/>
        <end position="217"/>
    </location>
</feature>
<sequence length="223" mass="22619">MNFFGKTAIALAITTLAAPASAATITIDFEGTTGFYGPNDPSINYGTGGSRGTGISGLIFDRPIQVGTGPFFGAPGPAQSGNIARQANPPFGAAPSVTNERGSTFGGSFDGFTVSSLSLVVGDSGGDLDIFELLGFDVDGNEITTSGVLRSNSELTIAIAGTGIASFLLNIDDDNSLLSGGSSTFDNIVFETEVSTVPLPASLPLVGFALASLGLVGRLRKKR</sequence>